<evidence type="ECO:0000256" key="3">
    <source>
        <dbReference type="ARBA" id="ARBA00021035"/>
    </source>
</evidence>
<comment type="function">
    <text evidence="10">Confers DNA tethering and processivity to DNA polymerases and other proteins. Acts as a clamp, forming a ring around DNA (a reaction catalyzed by the clamp-loading complex) which diffuses in an ATP-independent manner freely and bidirectionally along dsDNA. Initially characterized for its ability to contact the catalytic subunit of DNA polymerase III (Pol III), a complex, multichain enzyme responsible for most of the replicative synthesis in bacteria; Pol III exhibits 3'-5' exonuclease proofreading activity. The beta chain is required for initiation of replication as well as for processivity of DNA replication.</text>
</comment>
<dbReference type="RefSeq" id="WP_386060020.1">
    <property type="nucleotide sequence ID" value="NZ_JBHTKL010000005.1"/>
</dbReference>
<reference evidence="15" key="1">
    <citation type="journal article" date="2019" name="Int. J. Syst. Evol. Microbiol.">
        <title>The Global Catalogue of Microorganisms (GCM) 10K type strain sequencing project: providing services to taxonomists for standard genome sequencing and annotation.</title>
        <authorList>
            <consortium name="The Broad Institute Genomics Platform"/>
            <consortium name="The Broad Institute Genome Sequencing Center for Infectious Disease"/>
            <person name="Wu L."/>
            <person name="Ma J."/>
        </authorList>
    </citation>
    <scope>NUCLEOTIDE SEQUENCE [LARGE SCALE GENOMIC DNA]</scope>
    <source>
        <strain evidence="15">CCUG 56607</strain>
    </source>
</reference>
<dbReference type="InterPro" id="IPR022635">
    <property type="entry name" value="DNA_polIII_beta_C"/>
</dbReference>
<evidence type="ECO:0000259" key="12">
    <source>
        <dbReference type="Pfam" id="PF02767"/>
    </source>
</evidence>
<evidence type="ECO:0000256" key="5">
    <source>
        <dbReference type="ARBA" id="ARBA00022679"/>
    </source>
</evidence>
<keyword evidence="6 10" id="KW-0548">Nucleotidyltransferase</keyword>
<evidence type="ECO:0000256" key="4">
    <source>
        <dbReference type="ARBA" id="ARBA00022490"/>
    </source>
</evidence>
<evidence type="ECO:0000256" key="7">
    <source>
        <dbReference type="ARBA" id="ARBA00022705"/>
    </source>
</evidence>
<dbReference type="PIRSF" id="PIRSF000804">
    <property type="entry name" value="DNA_pol_III_b"/>
    <property type="match status" value="1"/>
</dbReference>
<dbReference type="PANTHER" id="PTHR30478">
    <property type="entry name" value="DNA POLYMERASE III SUBUNIT BETA"/>
    <property type="match status" value="1"/>
</dbReference>
<dbReference type="GO" id="GO:0003887">
    <property type="term" value="F:DNA-directed DNA polymerase activity"/>
    <property type="evidence" value="ECO:0007669"/>
    <property type="project" value="UniProtKB-EC"/>
</dbReference>
<dbReference type="SMART" id="SM00480">
    <property type="entry name" value="POL3Bc"/>
    <property type="match status" value="1"/>
</dbReference>
<keyword evidence="5 10" id="KW-0808">Transferase</keyword>
<protein>
    <recommendedName>
        <fullName evidence="3 10">Beta sliding clamp</fullName>
    </recommendedName>
</protein>
<evidence type="ECO:0000256" key="9">
    <source>
        <dbReference type="ARBA" id="ARBA00023125"/>
    </source>
</evidence>
<comment type="subunit">
    <text evidence="10">Forms a ring-shaped head-to-tail homodimer around DNA.</text>
</comment>
<evidence type="ECO:0000259" key="13">
    <source>
        <dbReference type="Pfam" id="PF02768"/>
    </source>
</evidence>
<keyword evidence="8 10" id="KW-0239">DNA-directed DNA polymerase</keyword>
<dbReference type="SUPFAM" id="SSF55979">
    <property type="entry name" value="DNA clamp"/>
    <property type="match status" value="3"/>
</dbReference>
<feature type="domain" description="DNA polymerase III beta sliding clamp N-terminal" evidence="11">
    <location>
        <begin position="1"/>
        <end position="125"/>
    </location>
</feature>
<dbReference type="InterPro" id="IPR046938">
    <property type="entry name" value="DNA_clamp_sf"/>
</dbReference>
<evidence type="ECO:0000256" key="6">
    <source>
        <dbReference type="ARBA" id="ARBA00022695"/>
    </source>
</evidence>
<dbReference type="CDD" id="cd00140">
    <property type="entry name" value="beta_clamp"/>
    <property type="match status" value="1"/>
</dbReference>
<dbReference type="Pfam" id="PF02768">
    <property type="entry name" value="DNA_pol3_beta_3"/>
    <property type="match status" value="1"/>
</dbReference>
<evidence type="ECO:0000259" key="11">
    <source>
        <dbReference type="Pfam" id="PF00712"/>
    </source>
</evidence>
<sequence length="374" mass="41218">MEFYIKSSIFNKAIAEVSSVITQKTTLPVLTGIKLTAEADGLTLTGSNSEIIIYKKIPVMEVGDSPVTIQKTGSIVLPAKYISQLVKKLHAPVHLFVKDHFATLTSGDIITRMNGFDSLEYPNLPSLDGCETISMDSKQLMEMIRQTVFAVSSNETRPVLNGVNIQFSQDEAVAVATNSHRLALRKQAIPTAKAVSCTIPSKALVELMKITGTESPTINLYITEGHIAFEMEHTTLYARLIEGNYPDTEKLFPSEYKTSVTLNTLKLLQGIDRASLFASEWKHNNVRLSLKETGLKISSTSTEVGEISETQSIHELTGDKDLTIHIDGNFLMDALKQVQSEQVKVQFGGSMRPIVIQPVGDDTYLHLISPVRSY</sequence>
<accession>A0ABW3L2U9</accession>
<evidence type="ECO:0000313" key="14">
    <source>
        <dbReference type="EMBL" id="MFD1019701.1"/>
    </source>
</evidence>
<dbReference type="InterPro" id="IPR001001">
    <property type="entry name" value="DNA_polIII_beta"/>
</dbReference>
<evidence type="ECO:0000256" key="10">
    <source>
        <dbReference type="PIRNR" id="PIRNR000804"/>
    </source>
</evidence>
<dbReference type="Gene3D" id="3.70.10.10">
    <property type="match status" value="1"/>
</dbReference>
<evidence type="ECO:0000256" key="2">
    <source>
        <dbReference type="ARBA" id="ARBA00010752"/>
    </source>
</evidence>
<dbReference type="NCBIfam" id="TIGR00663">
    <property type="entry name" value="dnan"/>
    <property type="match status" value="1"/>
</dbReference>
<name>A0ABW3L2U9_9BACI</name>
<dbReference type="Proteomes" id="UP001596990">
    <property type="component" value="Unassembled WGS sequence"/>
</dbReference>
<dbReference type="PANTHER" id="PTHR30478:SF0">
    <property type="entry name" value="BETA SLIDING CLAMP"/>
    <property type="match status" value="1"/>
</dbReference>
<gene>
    <name evidence="14" type="primary">dnaN</name>
    <name evidence="14" type="ORF">ACFQ2J_11010</name>
</gene>
<dbReference type="EMBL" id="JBHTKL010000005">
    <property type="protein sequence ID" value="MFD1019701.1"/>
    <property type="molecule type" value="Genomic_DNA"/>
</dbReference>
<keyword evidence="15" id="KW-1185">Reference proteome</keyword>
<evidence type="ECO:0000256" key="1">
    <source>
        <dbReference type="ARBA" id="ARBA00004496"/>
    </source>
</evidence>
<comment type="subcellular location">
    <subcellularLocation>
        <location evidence="1 10">Cytoplasm</location>
    </subcellularLocation>
</comment>
<dbReference type="Pfam" id="PF00712">
    <property type="entry name" value="DNA_pol3_beta"/>
    <property type="match status" value="1"/>
</dbReference>
<dbReference type="InterPro" id="IPR022637">
    <property type="entry name" value="DNA_polIII_beta_cen"/>
</dbReference>
<keyword evidence="7 10" id="KW-0235">DNA replication</keyword>
<comment type="caution">
    <text evidence="14">The sequence shown here is derived from an EMBL/GenBank/DDBJ whole genome shotgun (WGS) entry which is preliminary data.</text>
</comment>
<evidence type="ECO:0000256" key="8">
    <source>
        <dbReference type="ARBA" id="ARBA00022932"/>
    </source>
</evidence>
<organism evidence="14 15">
    <name type="scientific">Thalassobacillus hwangdonensis</name>
    <dbReference type="NCBI Taxonomy" id="546108"/>
    <lineage>
        <taxon>Bacteria</taxon>
        <taxon>Bacillati</taxon>
        <taxon>Bacillota</taxon>
        <taxon>Bacilli</taxon>
        <taxon>Bacillales</taxon>
        <taxon>Bacillaceae</taxon>
        <taxon>Thalassobacillus</taxon>
    </lineage>
</organism>
<dbReference type="Pfam" id="PF02767">
    <property type="entry name" value="DNA_pol3_beta_2"/>
    <property type="match status" value="1"/>
</dbReference>
<evidence type="ECO:0000313" key="15">
    <source>
        <dbReference type="Proteomes" id="UP001596990"/>
    </source>
</evidence>
<proteinExistence type="inferred from homology"/>
<feature type="domain" description="DNA polymerase III beta sliding clamp C-terminal" evidence="13">
    <location>
        <begin position="250"/>
        <end position="372"/>
    </location>
</feature>
<dbReference type="Gene3D" id="3.10.150.10">
    <property type="entry name" value="DNA Polymerase III, subunit A, domain 2"/>
    <property type="match status" value="1"/>
</dbReference>
<dbReference type="InterPro" id="IPR022634">
    <property type="entry name" value="DNA_polIII_beta_N"/>
</dbReference>
<keyword evidence="9" id="KW-0238">DNA-binding</keyword>
<keyword evidence="4 10" id="KW-0963">Cytoplasm</keyword>
<feature type="domain" description="DNA polymerase III beta sliding clamp central" evidence="12">
    <location>
        <begin position="135"/>
        <end position="247"/>
    </location>
</feature>
<comment type="similarity">
    <text evidence="2 10">Belongs to the beta sliding clamp family.</text>
</comment>